<name>A0A846W7K4_9NOCA</name>
<evidence type="ECO:0000313" key="1">
    <source>
        <dbReference type="EMBL" id="NKX89211.1"/>
    </source>
</evidence>
<accession>A0A846W7K4</accession>
<comment type="caution">
    <text evidence="1">The sequence shown here is derived from an EMBL/GenBank/DDBJ whole genome shotgun (WGS) entry which is preliminary data.</text>
</comment>
<evidence type="ECO:0000313" key="2">
    <source>
        <dbReference type="Proteomes" id="UP000572007"/>
    </source>
</evidence>
<dbReference type="Proteomes" id="UP000572007">
    <property type="component" value="Unassembled WGS sequence"/>
</dbReference>
<organism evidence="1 2">
    <name type="scientific">Nocardia coubleae</name>
    <dbReference type="NCBI Taxonomy" id="356147"/>
    <lineage>
        <taxon>Bacteria</taxon>
        <taxon>Bacillati</taxon>
        <taxon>Actinomycetota</taxon>
        <taxon>Actinomycetes</taxon>
        <taxon>Mycobacteriales</taxon>
        <taxon>Nocardiaceae</taxon>
        <taxon>Nocardia</taxon>
    </lineage>
</organism>
<proteinExistence type="predicted"/>
<sequence length="152" mass="17616">MSRFAEVIVLALDACEVMEPLTRDDESRSWRGRFVPIDSQWPGSFVIGWATEFERMRPRTGLFAYLEALPWPRPESVQVLIHDEEDSCFGLWMLEEGKLVEVALPQTRRYHLPAPPTDEFPPSPGVLVRTDKIGHDQLQQTPEAERDQRRAW</sequence>
<dbReference type="AlphaFoldDB" id="A0A846W7K4"/>
<gene>
    <name evidence="1" type="ORF">HGA10_18085</name>
</gene>
<reference evidence="1 2" key="1">
    <citation type="submission" date="2020-04" db="EMBL/GenBank/DDBJ databases">
        <title>MicrobeNet Type strains.</title>
        <authorList>
            <person name="Nicholson A.C."/>
        </authorList>
    </citation>
    <scope>NUCLEOTIDE SEQUENCE [LARGE SCALE GENOMIC DNA]</scope>
    <source>
        <strain evidence="1 2">DSM 44960</strain>
    </source>
</reference>
<protein>
    <submittedName>
        <fullName evidence="1">Uncharacterized protein</fullName>
    </submittedName>
</protein>
<dbReference type="EMBL" id="JAAXOM010000004">
    <property type="protein sequence ID" value="NKX89211.1"/>
    <property type="molecule type" value="Genomic_DNA"/>
</dbReference>
<keyword evidence="2" id="KW-1185">Reference proteome</keyword>